<dbReference type="Proteomes" id="UP000825258">
    <property type="component" value="Chromosome"/>
</dbReference>
<dbReference type="SUPFAM" id="SSF46955">
    <property type="entry name" value="Putative DNA-binding domain"/>
    <property type="match status" value="1"/>
</dbReference>
<keyword evidence="3" id="KW-1185">Reference proteome</keyword>
<dbReference type="RefSeq" id="WP_221258496.1">
    <property type="nucleotide sequence ID" value="NZ_AP024749.1"/>
</dbReference>
<gene>
    <name evidence="2" type="ORF">KK2020170_22840</name>
</gene>
<feature type="domain" description="Helix-turn-helix" evidence="1">
    <location>
        <begin position="36"/>
        <end position="82"/>
    </location>
</feature>
<dbReference type="GO" id="GO:0003677">
    <property type="term" value="F:DNA binding"/>
    <property type="evidence" value="ECO:0007669"/>
    <property type="project" value="UniProtKB-KW"/>
</dbReference>
<dbReference type="InterPro" id="IPR010093">
    <property type="entry name" value="SinI_DNA-bd"/>
</dbReference>
<name>A0ABM7S9H7_9FLAO</name>
<accession>A0ABM7S9H7</accession>
<dbReference type="InterPro" id="IPR041657">
    <property type="entry name" value="HTH_17"/>
</dbReference>
<evidence type="ECO:0000259" key="1">
    <source>
        <dbReference type="Pfam" id="PF12728"/>
    </source>
</evidence>
<dbReference type="EMBL" id="AP024749">
    <property type="protein sequence ID" value="BCY29416.1"/>
    <property type="molecule type" value="Genomic_DNA"/>
</dbReference>
<dbReference type="Pfam" id="PF12728">
    <property type="entry name" value="HTH_17"/>
    <property type="match status" value="1"/>
</dbReference>
<reference evidence="2 3" key="1">
    <citation type="submission" date="2021-06" db="EMBL/GenBank/DDBJ databases">
        <title>Whole genome sequences of Flavobacterium sp. KK2020170 and assembly.</title>
        <authorList>
            <person name="Kitahara K."/>
            <person name="Miyoshi S."/>
            <person name="Uesaka K."/>
        </authorList>
    </citation>
    <scope>NUCLEOTIDE SEQUENCE [LARGE SCALE GENOMIC DNA]</scope>
    <source>
        <strain evidence="2 3">KK2020170</strain>
    </source>
</reference>
<dbReference type="InterPro" id="IPR009061">
    <property type="entry name" value="DNA-bd_dom_put_sf"/>
</dbReference>
<dbReference type="NCBIfam" id="TIGR01764">
    <property type="entry name" value="excise"/>
    <property type="match status" value="1"/>
</dbReference>
<organism evidence="2 3">
    <name type="scientific">Flavobacterium okayamense</name>
    <dbReference type="NCBI Taxonomy" id="2830782"/>
    <lineage>
        <taxon>Bacteria</taxon>
        <taxon>Pseudomonadati</taxon>
        <taxon>Bacteroidota</taxon>
        <taxon>Flavobacteriia</taxon>
        <taxon>Flavobacteriales</taxon>
        <taxon>Flavobacteriaceae</taxon>
        <taxon>Flavobacterium</taxon>
    </lineage>
</organism>
<sequence>MTHTNPFEAIHSELNELKGMVKQILTTPKEDLSNKLYTVKEAAAILKVDKQTINNHINRGNIKATFIGRRKLIRHEELFDSLNEVKSLKYKRQA</sequence>
<proteinExistence type="predicted"/>
<evidence type="ECO:0000313" key="3">
    <source>
        <dbReference type="Proteomes" id="UP000825258"/>
    </source>
</evidence>
<protein>
    <submittedName>
        <fullName evidence="2">DNA-binding protein</fullName>
    </submittedName>
</protein>
<keyword evidence="2" id="KW-0238">DNA-binding</keyword>
<evidence type="ECO:0000313" key="2">
    <source>
        <dbReference type="EMBL" id="BCY29416.1"/>
    </source>
</evidence>